<dbReference type="PANTHER" id="PTHR36981:SF3">
    <property type="entry name" value="UBIQUITIN-LIKE PROTEASE FAMILY PROFILE DOMAIN-CONTAINING PROTEIN"/>
    <property type="match status" value="1"/>
</dbReference>
<feature type="domain" description="P2X purinoreceptor 7 intracellular" evidence="1">
    <location>
        <begin position="38"/>
        <end position="165"/>
    </location>
</feature>
<dbReference type="GO" id="GO:0016020">
    <property type="term" value="C:membrane"/>
    <property type="evidence" value="ECO:0007669"/>
    <property type="project" value="InterPro"/>
</dbReference>
<dbReference type="Pfam" id="PF20478">
    <property type="entry name" value="P2RX7_C"/>
    <property type="match status" value="1"/>
</dbReference>
<dbReference type="GO" id="GO:0005524">
    <property type="term" value="F:ATP binding"/>
    <property type="evidence" value="ECO:0007669"/>
    <property type="project" value="InterPro"/>
</dbReference>
<dbReference type="GO" id="GO:0005216">
    <property type="term" value="F:monoatomic ion channel activity"/>
    <property type="evidence" value="ECO:0007669"/>
    <property type="project" value="InterPro"/>
</dbReference>
<protein>
    <recommendedName>
        <fullName evidence="1">P2X purinoreceptor 7 intracellular domain-containing protein</fullName>
    </recommendedName>
</protein>
<dbReference type="PANTHER" id="PTHR36981">
    <property type="entry name" value="ZGC:195170"/>
    <property type="match status" value="1"/>
</dbReference>
<keyword evidence="3" id="KW-1185">Reference proteome</keyword>
<reference evidence="2 3" key="1">
    <citation type="submission" date="2024-02" db="EMBL/GenBank/DDBJ databases">
        <title>Chromosome-level genome assembly of the Eurasian Minnow (Phoxinus phoxinus).</title>
        <authorList>
            <person name="Oriowo T.O."/>
            <person name="Martin S."/>
            <person name="Stange M."/>
            <person name="Chrysostomakis Y."/>
            <person name="Brown T."/>
            <person name="Winkler S."/>
            <person name="Kukowka S."/>
            <person name="Myers E.W."/>
            <person name="Bohne A."/>
        </authorList>
    </citation>
    <scope>NUCLEOTIDE SEQUENCE [LARGE SCALE GENOMIC DNA]</scope>
    <source>
        <strain evidence="2">ZFMK-TIS-60720</strain>
        <tissue evidence="2">Whole Organism</tissue>
    </source>
</reference>
<dbReference type="PRINTS" id="PR01314">
    <property type="entry name" value="P2X7RECEPTOR"/>
</dbReference>
<evidence type="ECO:0000313" key="2">
    <source>
        <dbReference type="EMBL" id="KAK7130512.1"/>
    </source>
</evidence>
<dbReference type="EMBL" id="JAYKXH010000021">
    <property type="protein sequence ID" value="KAK7130512.1"/>
    <property type="molecule type" value="Genomic_DNA"/>
</dbReference>
<organism evidence="2 3">
    <name type="scientific">Phoxinus phoxinus</name>
    <name type="common">Eurasian minnow</name>
    <dbReference type="NCBI Taxonomy" id="58324"/>
    <lineage>
        <taxon>Eukaryota</taxon>
        <taxon>Metazoa</taxon>
        <taxon>Chordata</taxon>
        <taxon>Craniata</taxon>
        <taxon>Vertebrata</taxon>
        <taxon>Euteleostomi</taxon>
        <taxon>Actinopterygii</taxon>
        <taxon>Neopterygii</taxon>
        <taxon>Teleostei</taxon>
        <taxon>Ostariophysi</taxon>
        <taxon>Cypriniformes</taxon>
        <taxon>Leuciscidae</taxon>
        <taxon>Phoxininae</taxon>
        <taxon>Phoxinus</taxon>
    </lineage>
</organism>
<proteinExistence type="predicted"/>
<dbReference type="InterPro" id="IPR003050">
    <property type="entry name" value="P2X7_purinoceptor"/>
</dbReference>
<gene>
    <name evidence="2" type="ORF">R3I93_020000</name>
</gene>
<name>A0AAN9CCM6_9TELE</name>
<evidence type="ECO:0000259" key="1">
    <source>
        <dbReference type="Pfam" id="PF20478"/>
    </source>
</evidence>
<comment type="caution">
    <text evidence="2">The sequence shown here is derived from an EMBL/GenBank/DDBJ whole genome shotgun (WGS) entry which is preliminary data.</text>
</comment>
<dbReference type="Proteomes" id="UP001364617">
    <property type="component" value="Unassembled WGS sequence"/>
</dbReference>
<dbReference type="InterPro" id="IPR046815">
    <property type="entry name" value="P2RX7_C"/>
</dbReference>
<sequence>MKDTLHSLDTSQKDIVLERVITRSPGVMFDILSFLEVPLRPDPDPDRLHWCVCGNCREMNTDRERKCCRQHPQQCISKMAYMDFYILDEGVLRLARAAWNDIFALVDNAEPGMEQRQFRHTAYRQFVLWQHGRLGVGNRVVIPSCCVCRIRDTFPDPRGQYTGFKVSRLV</sequence>
<dbReference type="AlphaFoldDB" id="A0AAN9CCM6"/>
<dbReference type="GO" id="GO:0001614">
    <property type="term" value="F:purinergic nucleotide receptor activity"/>
    <property type="evidence" value="ECO:0007669"/>
    <property type="project" value="InterPro"/>
</dbReference>
<accession>A0AAN9CCM6</accession>
<evidence type="ECO:0000313" key="3">
    <source>
        <dbReference type="Proteomes" id="UP001364617"/>
    </source>
</evidence>